<reference evidence="2 3" key="1">
    <citation type="submission" date="2018-11" db="EMBL/GenBank/DDBJ databases">
        <authorList>
            <consortium name="Pathogen Informatics"/>
        </authorList>
    </citation>
    <scope>NUCLEOTIDE SEQUENCE [LARGE SCALE GENOMIC DNA]</scope>
    <source>
        <strain evidence="2 3">Egypt</strain>
    </source>
</reference>
<evidence type="ECO:0000256" key="1">
    <source>
        <dbReference type="SAM" id="Coils"/>
    </source>
</evidence>
<feature type="coiled-coil region" evidence="1">
    <location>
        <begin position="32"/>
        <end position="59"/>
    </location>
</feature>
<dbReference type="OrthoDB" id="6281809at2759"/>
<gene>
    <name evidence="2" type="ORF">ECPE_LOCUS5672</name>
</gene>
<accession>A0A3P8K883</accession>
<name>A0A3P8K883_9TREM</name>
<proteinExistence type="predicted"/>
<evidence type="ECO:0000313" key="2">
    <source>
        <dbReference type="EMBL" id="VDP76209.1"/>
    </source>
</evidence>
<dbReference type="AlphaFoldDB" id="A0A3P8K883"/>
<keyword evidence="3" id="KW-1185">Reference proteome</keyword>
<dbReference type="EMBL" id="UZAN01042551">
    <property type="protein sequence ID" value="VDP76209.1"/>
    <property type="molecule type" value="Genomic_DNA"/>
</dbReference>
<dbReference type="Proteomes" id="UP000272942">
    <property type="component" value="Unassembled WGS sequence"/>
</dbReference>
<keyword evidence="1" id="KW-0175">Coiled coil</keyword>
<organism evidence="2 3">
    <name type="scientific">Echinostoma caproni</name>
    <dbReference type="NCBI Taxonomy" id="27848"/>
    <lineage>
        <taxon>Eukaryota</taxon>
        <taxon>Metazoa</taxon>
        <taxon>Spiralia</taxon>
        <taxon>Lophotrochozoa</taxon>
        <taxon>Platyhelminthes</taxon>
        <taxon>Trematoda</taxon>
        <taxon>Digenea</taxon>
        <taxon>Plagiorchiida</taxon>
        <taxon>Echinostomata</taxon>
        <taxon>Echinostomatoidea</taxon>
        <taxon>Echinostomatidae</taxon>
        <taxon>Echinostoma</taxon>
    </lineage>
</organism>
<protein>
    <submittedName>
        <fullName evidence="2">Uncharacterized protein</fullName>
    </submittedName>
</protein>
<sequence length="897" mass="102545">MCEWLQALCKCAEAQDQAFREIQKLSGTELQLAETLNDLNRKQIALENARELKSQLDESKMILTSLKSATFDPVSELKLSEEQMRSDPWLNALTAVRIVYLNALPTQQRPVVWKQVKRLTIDLIKDVEVEMRAELSNTLDRDGLDRIASAVHHYNFHEWMKSRPNLLHSMTCAQFPAELKLSPSEGKLAPTLECAISLQSFLSTLNPWDRSTLPPIPLVFDPDCITVKVLKALNSEIQEGVRDIRWNQASPEITELSLTQDNFAEKFRTAKLNDLLHVSYQSTHFVPIPFDMTLTPLECAGALVQTLCELDPTDTNSVQSLRREESELLQEVQRNKASGHSHDTKWCELLINLSKLIETDCVPSTLTRSIQRGDLATLTQFHIHMVQLISSHTATQRRLRHCQTQRQRLERQRDLNAALTGARGLRVNTIRHLTLLLSLINDPLAYQMRFPCSRLCQLVTECAREVIEAYRVDQNVLKTENPEAAQLRHLSRLALNVAVNALTGAQHAWNHPSGVEFRLKLAIGLSRLRSGPVKQSGLWFDPEHVQEFRWLERLFRLLEPFTPQHLQWIDNENGPMIDLLKEIESSSAQLRGLLHSLEENRNVWDEMLNGPITFLRPMPGVAAGQIVSEHLVFFIWSILRPQRLYEAAKQLIDHEFSAFHHAIDHSPNPLLEEMNQRRYRINDLFFPKRLPVVEKSEQSCTEFASPVYVLIPRSLPELCSWSVGGEQPLDVEILSTTQQASLDYLRDWAKQLSWVTVEIDLIDCPSENAENYNLTADRNTVVLIKNSHLLDVSRTSTANSWTVLKSFVTALLKDNCDPSQSDRLLGRDQARQSLMWKNEQIRVFLDFTGCRSLEQLANVIRRLPRFCSDEEKQHGGLVHALGGSYCELDVPYPPSRQ</sequence>
<evidence type="ECO:0000313" key="3">
    <source>
        <dbReference type="Proteomes" id="UP000272942"/>
    </source>
</evidence>